<dbReference type="InterPro" id="IPR029063">
    <property type="entry name" value="SAM-dependent_MTases_sf"/>
</dbReference>
<dbReference type="GO" id="GO:0008168">
    <property type="term" value="F:methyltransferase activity"/>
    <property type="evidence" value="ECO:0007669"/>
    <property type="project" value="UniProtKB-KW"/>
</dbReference>
<evidence type="ECO:0000313" key="3">
    <source>
        <dbReference type="Proteomes" id="UP001305521"/>
    </source>
</evidence>
<evidence type="ECO:0000259" key="1">
    <source>
        <dbReference type="Pfam" id="PF08241"/>
    </source>
</evidence>
<dbReference type="CDD" id="cd02440">
    <property type="entry name" value="AdoMet_MTases"/>
    <property type="match status" value="1"/>
</dbReference>
<keyword evidence="2" id="KW-0489">Methyltransferase</keyword>
<keyword evidence="2" id="KW-0808">Transferase</keyword>
<organism evidence="2 3">
    <name type="scientific">Sediminicoccus rosea</name>
    <dbReference type="NCBI Taxonomy" id="1225128"/>
    <lineage>
        <taxon>Bacteria</taxon>
        <taxon>Pseudomonadati</taxon>
        <taxon>Pseudomonadota</taxon>
        <taxon>Alphaproteobacteria</taxon>
        <taxon>Acetobacterales</taxon>
        <taxon>Roseomonadaceae</taxon>
        <taxon>Sediminicoccus</taxon>
    </lineage>
</organism>
<keyword evidence="3" id="KW-1185">Reference proteome</keyword>
<dbReference type="EMBL" id="CP137852">
    <property type="protein sequence ID" value="WPB83402.1"/>
    <property type="molecule type" value="Genomic_DNA"/>
</dbReference>
<dbReference type="SUPFAM" id="SSF53335">
    <property type="entry name" value="S-adenosyl-L-methionine-dependent methyltransferases"/>
    <property type="match status" value="1"/>
</dbReference>
<dbReference type="Pfam" id="PF08241">
    <property type="entry name" value="Methyltransf_11"/>
    <property type="match status" value="1"/>
</dbReference>
<reference evidence="2 3" key="1">
    <citation type="submission" date="2023-11" db="EMBL/GenBank/DDBJ databases">
        <title>Arctic aerobic anoxygenic photoheterotroph Sediminicoccus rosea KRV36 adapts its photosynthesis to long days of polar summer.</title>
        <authorList>
            <person name="Tomasch J."/>
            <person name="Kopejtka K."/>
            <person name="Bily T."/>
            <person name="Gardiner A.T."/>
            <person name="Gardian Z."/>
            <person name="Shivaramu S."/>
            <person name="Koblizek M."/>
            <person name="Engelhardt F."/>
            <person name="Kaftan D."/>
        </authorList>
    </citation>
    <scope>NUCLEOTIDE SEQUENCE [LARGE SCALE GENOMIC DNA]</scope>
    <source>
        <strain evidence="2 3">R-30</strain>
    </source>
</reference>
<dbReference type="Gene3D" id="3.40.50.150">
    <property type="entry name" value="Vaccinia Virus protein VP39"/>
    <property type="match status" value="1"/>
</dbReference>
<dbReference type="InterPro" id="IPR013216">
    <property type="entry name" value="Methyltransf_11"/>
</dbReference>
<gene>
    <name evidence="2" type="ORF">R9Z33_14970</name>
</gene>
<evidence type="ECO:0000313" key="2">
    <source>
        <dbReference type="EMBL" id="WPB83402.1"/>
    </source>
</evidence>
<dbReference type="GO" id="GO:0032259">
    <property type="term" value="P:methylation"/>
    <property type="evidence" value="ECO:0007669"/>
    <property type="project" value="UniProtKB-KW"/>
</dbReference>
<proteinExistence type="predicted"/>
<dbReference type="Proteomes" id="UP001305521">
    <property type="component" value="Chromosome"/>
</dbReference>
<accession>A0ABZ0PCS2</accession>
<feature type="domain" description="Methyltransferase type 11" evidence="1">
    <location>
        <begin position="15"/>
        <end position="98"/>
    </location>
</feature>
<name>A0ABZ0PCS2_9PROT</name>
<dbReference type="RefSeq" id="WP_318647379.1">
    <property type="nucleotide sequence ID" value="NZ_CP137852.1"/>
</dbReference>
<sequence length="232" mass="25137">MTQPAQPISDYDFIDFGASKGGSLSWAAGAFGGRGIGVDISPAKIQRLTQAGHAGFVADATSLDLPDGSFRYATMMNFLEHLPDRQTGERIIASAVRVSRDFAFILGPNFDEAATLRRLGLKKYFADWSGHTWHHTTQELGEILSGLGHPFKLIEFGEIRHSSHPYLLPLEAGRNRSAYDPALDPPKPDTKIRRGVFGWVAAVVWKNPAVDVADILLKAAGCRVVPVGRAGG</sequence>
<protein>
    <submittedName>
        <fullName evidence="2">Methyltransferase domain-containing protein</fullName>
    </submittedName>
</protein>